<evidence type="ECO:0000256" key="1">
    <source>
        <dbReference type="SAM" id="Phobius"/>
    </source>
</evidence>
<dbReference type="Pfam" id="PF06580">
    <property type="entry name" value="His_kinase"/>
    <property type="match status" value="1"/>
</dbReference>
<dbReference type="PANTHER" id="PTHR34220">
    <property type="entry name" value="SENSOR HISTIDINE KINASE YPDA"/>
    <property type="match status" value="1"/>
</dbReference>
<feature type="transmembrane region" description="Helical" evidence="1">
    <location>
        <begin position="247"/>
        <end position="268"/>
    </location>
</feature>
<proteinExistence type="predicted"/>
<gene>
    <name evidence="3" type="ORF">H8S18_13510</name>
</gene>
<comment type="caution">
    <text evidence="3">The sequence shown here is derived from an EMBL/GenBank/DDBJ whole genome shotgun (WGS) entry which is preliminary data.</text>
</comment>
<protein>
    <submittedName>
        <fullName evidence="3">Sensor histidine kinase</fullName>
    </submittedName>
</protein>
<sequence>MNQSTEALETDFRSVKEMYYTLMSDPIVNTELYREITDKETDPDILYENINSRLRRLTYYNNAWNSHLLRYISLIYNENDYNSINNFSAGSIDGIRTNQTVGSFYSTFQDFIANGTRINTILFSADSTDPLIYFAQDYYEIADYKINGTIVMGVSSEQLARAFNSILKYDGALGIVYDEKGRILCSTAQITPGTQIFDASFGEVPVSRMLQDSSSYFINTTSLSGYNLYSAVIIPNRAVFQDLETQMGGYILIILVLAAAFILLGLFISRKIINYINSLISQMEMIQAGHYEITVPNYGIRELDTLSAIFKKTSSKIGYLINEVYTNELLLREAELKALQAQINPHFLFNTLLCISWNAKSNGDEKTSRMIDALSELLDSKMSFTENSKVTVAYEIEHVNFYLFLQKTRFGDKLRFHVDIPEDFLPLLIPKLCLQPIVENAVVHGLENKTGMGYVTVTAKINAGMLIFTVADNGVGMDPSRMDLDADEPCGARPEHHNIGLKNTNKRIRHLYGEPYGITIRSSENFGTLVVIKLPVDRESEHV</sequence>
<dbReference type="Gene3D" id="3.30.565.10">
    <property type="entry name" value="Histidine kinase-like ATPase, C-terminal domain"/>
    <property type="match status" value="1"/>
</dbReference>
<evidence type="ECO:0000313" key="3">
    <source>
        <dbReference type="EMBL" id="MBC5649359.1"/>
    </source>
</evidence>
<dbReference type="SUPFAM" id="SSF55874">
    <property type="entry name" value="ATPase domain of HSP90 chaperone/DNA topoisomerase II/histidine kinase"/>
    <property type="match status" value="1"/>
</dbReference>
<dbReference type="InterPro" id="IPR036890">
    <property type="entry name" value="HATPase_C_sf"/>
</dbReference>
<dbReference type="SMART" id="SM00387">
    <property type="entry name" value="HATPase_c"/>
    <property type="match status" value="1"/>
</dbReference>
<keyword evidence="1" id="KW-0812">Transmembrane</keyword>
<reference evidence="3 4" key="1">
    <citation type="submission" date="2020-08" db="EMBL/GenBank/DDBJ databases">
        <title>Genome public.</title>
        <authorList>
            <person name="Liu C."/>
            <person name="Sun Q."/>
        </authorList>
    </citation>
    <scope>NUCLEOTIDE SEQUENCE [LARGE SCALE GENOMIC DNA]</scope>
    <source>
        <strain evidence="3 4">NSJ-35</strain>
    </source>
</reference>
<dbReference type="InterPro" id="IPR010559">
    <property type="entry name" value="Sig_transdc_His_kin_internal"/>
</dbReference>
<evidence type="ECO:0000313" key="4">
    <source>
        <dbReference type="Proteomes" id="UP000606889"/>
    </source>
</evidence>
<keyword evidence="4" id="KW-1185">Reference proteome</keyword>
<dbReference type="RefSeq" id="WP_186858796.1">
    <property type="nucleotide sequence ID" value="NZ_JACOON010000007.1"/>
</dbReference>
<dbReference type="Gene3D" id="6.10.340.10">
    <property type="match status" value="1"/>
</dbReference>
<keyword evidence="3" id="KW-0418">Kinase</keyword>
<dbReference type="EMBL" id="JACOON010000007">
    <property type="protein sequence ID" value="MBC5649359.1"/>
    <property type="molecule type" value="Genomic_DNA"/>
</dbReference>
<accession>A0ABR7EK36</accession>
<organism evidence="3 4">
    <name type="scientific">Christensenella tenuis</name>
    <dbReference type="NCBI Taxonomy" id="2763033"/>
    <lineage>
        <taxon>Bacteria</taxon>
        <taxon>Bacillati</taxon>
        <taxon>Bacillota</taxon>
        <taxon>Clostridia</taxon>
        <taxon>Christensenellales</taxon>
        <taxon>Christensenellaceae</taxon>
        <taxon>Christensenella</taxon>
    </lineage>
</organism>
<evidence type="ECO:0000259" key="2">
    <source>
        <dbReference type="SMART" id="SM00387"/>
    </source>
</evidence>
<dbReference type="Pfam" id="PF02518">
    <property type="entry name" value="HATPase_c"/>
    <property type="match status" value="1"/>
</dbReference>
<keyword evidence="1" id="KW-0472">Membrane</keyword>
<dbReference type="InterPro" id="IPR003594">
    <property type="entry name" value="HATPase_dom"/>
</dbReference>
<dbReference type="GO" id="GO:0016301">
    <property type="term" value="F:kinase activity"/>
    <property type="evidence" value="ECO:0007669"/>
    <property type="project" value="UniProtKB-KW"/>
</dbReference>
<feature type="domain" description="Histidine kinase/HSP90-like ATPase" evidence="2">
    <location>
        <begin position="429"/>
        <end position="538"/>
    </location>
</feature>
<dbReference type="Proteomes" id="UP000606889">
    <property type="component" value="Unassembled WGS sequence"/>
</dbReference>
<keyword evidence="3" id="KW-0808">Transferase</keyword>
<keyword evidence="1" id="KW-1133">Transmembrane helix</keyword>
<name>A0ABR7EK36_9FIRM</name>
<dbReference type="PANTHER" id="PTHR34220:SF7">
    <property type="entry name" value="SENSOR HISTIDINE KINASE YPDA"/>
    <property type="match status" value="1"/>
</dbReference>
<dbReference type="InterPro" id="IPR050640">
    <property type="entry name" value="Bact_2-comp_sensor_kinase"/>
</dbReference>